<evidence type="ECO:0000313" key="2">
    <source>
        <dbReference type="Proteomes" id="UP000277999"/>
    </source>
</evidence>
<comment type="caution">
    <text evidence="1">The sequence shown here is derived from an EMBL/GenBank/DDBJ whole genome shotgun (WGS) entry which is preliminary data.</text>
</comment>
<evidence type="ECO:0000313" key="1">
    <source>
        <dbReference type="EMBL" id="RMD03251.1"/>
    </source>
</evidence>
<dbReference type="AlphaFoldDB" id="A0A3M0SZU7"/>
<sequence length="450" mass="50365">MPYKQSLAYSKDLIKGSKIEVLKKKLIMPYTGIATVKLYDSLTGKQTYEAKSENRISAVFGNMAYLDGFYYPMLDNMQEKVLNDIYVTYPFRIMVLTTGDIAEDPYDYWTWGSIVGYADSLYPYSGSDNLRGSVNSSETTRSTSTRHYVMDFPTNAANGTFKSIYWTGGNETDSSAQSPRINSMYTKKTLEIGSSGNYLPNYNLCTDETNLYVLKINSTTLYVYDKVTYAKKSNVTLPASARAVAYDGTSFWILISDGSFKKLNKNFAVVESYSKSAAIPGDLVSGVHYYDIAADETYVYITYNGCTDSSGLNSKYKSYIAKYNKDGTFADKAQIYAGSSGGITLTKIPGNKLWVIINYGTCLQLNKDSTVYGTSNFSSIDYDSIVWDEDTSTMFTYSDRSYGELKQQYIVPASAHTLLPEAITKTPTNTMKIQYDFTCDYVYPLDMPAH</sequence>
<accession>A0A3M0SZU7</accession>
<gene>
    <name evidence="1" type="ORF">D9O40_03665</name>
</gene>
<dbReference type="SUPFAM" id="SSF50969">
    <property type="entry name" value="YVTN repeat-like/Quinoprotein amine dehydrogenase"/>
    <property type="match status" value="1"/>
</dbReference>
<name>A0A3M0SZU7_9CLOT</name>
<organism evidence="1 2">
    <name type="scientific">Clostridium autoethanogenum</name>
    <dbReference type="NCBI Taxonomy" id="84023"/>
    <lineage>
        <taxon>Bacteria</taxon>
        <taxon>Bacillati</taxon>
        <taxon>Bacillota</taxon>
        <taxon>Clostridia</taxon>
        <taxon>Eubacteriales</taxon>
        <taxon>Clostridiaceae</taxon>
        <taxon>Clostridium</taxon>
    </lineage>
</organism>
<dbReference type="RefSeq" id="WP_122057974.1">
    <property type="nucleotide sequence ID" value="NZ_RFAQ01000006.1"/>
</dbReference>
<dbReference type="Proteomes" id="UP000277999">
    <property type="component" value="Unassembled WGS sequence"/>
</dbReference>
<protein>
    <submittedName>
        <fullName evidence="1">Uncharacterized protein</fullName>
    </submittedName>
</protein>
<dbReference type="InterPro" id="IPR011044">
    <property type="entry name" value="Quino_amine_DH_bsu"/>
</dbReference>
<dbReference type="EMBL" id="RFAQ01000006">
    <property type="protein sequence ID" value="RMD03251.1"/>
    <property type="molecule type" value="Genomic_DNA"/>
</dbReference>
<reference evidence="1 2" key="1">
    <citation type="submission" date="2018-10" db="EMBL/GenBank/DDBJ databases">
        <title>Genome-centric metagenomics revealed C2 chemical producing, CO utilizing Clostridium with novel acetogenic gene cluster.</title>
        <authorList>
            <person name="Kang H."/>
            <person name="Park B."/>
            <person name="Choi I.G."/>
            <person name="Chang I.S."/>
        </authorList>
    </citation>
    <scope>NUCLEOTIDE SEQUENCE [LARGE SCALE GENOMIC DNA]</scope>
    <source>
        <strain evidence="1 2">H21-9</strain>
    </source>
</reference>
<proteinExistence type="predicted"/>